<evidence type="ECO:0000256" key="5">
    <source>
        <dbReference type="ARBA" id="ARBA00022989"/>
    </source>
</evidence>
<feature type="domain" description="YetF C-terminal" evidence="8">
    <location>
        <begin position="87"/>
        <end position="156"/>
    </location>
</feature>
<reference evidence="10 11" key="1">
    <citation type="journal article" date="2010" name="Stand. Genomic Sci.">
        <title>Complete genome sequence of Haliangium ochraceum type strain (SMP-2).</title>
        <authorList>
            <consortium name="US DOE Joint Genome Institute (JGI-PGF)"/>
            <person name="Ivanova N."/>
            <person name="Daum C."/>
            <person name="Lang E."/>
            <person name="Abt B."/>
            <person name="Kopitz M."/>
            <person name="Saunders E."/>
            <person name="Lapidus A."/>
            <person name="Lucas S."/>
            <person name="Glavina Del Rio T."/>
            <person name="Nolan M."/>
            <person name="Tice H."/>
            <person name="Copeland A."/>
            <person name="Cheng J.F."/>
            <person name="Chen F."/>
            <person name="Bruce D."/>
            <person name="Goodwin L."/>
            <person name="Pitluck S."/>
            <person name="Mavromatis K."/>
            <person name="Pati A."/>
            <person name="Mikhailova N."/>
            <person name="Chen A."/>
            <person name="Palaniappan K."/>
            <person name="Land M."/>
            <person name="Hauser L."/>
            <person name="Chang Y.J."/>
            <person name="Jeffries C.D."/>
            <person name="Detter J.C."/>
            <person name="Brettin T."/>
            <person name="Rohde M."/>
            <person name="Goker M."/>
            <person name="Bristow J."/>
            <person name="Markowitz V."/>
            <person name="Eisen J.A."/>
            <person name="Hugenholtz P."/>
            <person name="Kyrpides N.C."/>
            <person name="Klenk H.P."/>
        </authorList>
    </citation>
    <scope>NUCLEOTIDE SEQUENCE [LARGE SCALE GENOMIC DNA]</scope>
    <source>
        <strain evidence="11">DSM 14365 / CIP 107738 / JCM 11303 / AJ 13395 / SMP-2</strain>
    </source>
</reference>
<keyword evidence="5 7" id="KW-1133">Transmembrane helix</keyword>
<evidence type="ECO:0000259" key="9">
    <source>
        <dbReference type="Pfam" id="PF20730"/>
    </source>
</evidence>
<comment type="subcellular location">
    <subcellularLocation>
        <location evidence="1">Cell membrane</location>
        <topology evidence="1">Multi-pass membrane protein</topology>
    </subcellularLocation>
</comment>
<dbReference type="RefSeq" id="WP_012831471.1">
    <property type="nucleotide sequence ID" value="NC_013440.1"/>
</dbReference>
<evidence type="ECO:0000256" key="4">
    <source>
        <dbReference type="ARBA" id="ARBA00022692"/>
    </source>
</evidence>
<dbReference type="KEGG" id="hoh:Hoch_6410"/>
<dbReference type="Gene3D" id="3.30.240.20">
    <property type="entry name" value="bsu07140 like domains"/>
    <property type="match status" value="1"/>
</dbReference>
<dbReference type="AlphaFoldDB" id="D0LQ70"/>
<dbReference type="Pfam" id="PF04239">
    <property type="entry name" value="DUF421"/>
    <property type="match status" value="1"/>
</dbReference>
<dbReference type="InterPro" id="IPR023090">
    <property type="entry name" value="UPF0702_alpha/beta_dom_sf"/>
</dbReference>
<sequence length="170" mass="18595">MFWNGWWPLTRIAVIGVLGYVGLVFLLRITGNRTLSKMNSFDFVVTVAFGSMIGGGILNPKISLSEMLAAFAVLVFLQYAVTWLAVRSRRFEAIIKTPAQRLVVDGVMQPQAMRAARVSEGNIRGAQREHGVWELREVGAAYLESDGSISILRADDRGAAGEPPRSDAIA</sequence>
<protein>
    <submittedName>
        <fullName evidence="10">Membrane protein-like protein</fullName>
    </submittedName>
</protein>
<comment type="similarity">
    <text evidence="2">Belongs to the UPF0702 family.</text>
</comment>
<dbReference type="STRING" id="502025.Hoch_6410"/>
<dbReference type="GO" id="GO:0005886">
    <property type="term" value="C:plasma membrane"/>
    <property type="evidence" value="ECO:0007669"/>
    <property type="project" value="UniProtKB-SubCell"/>
</dbReference>
<feature type="transmembrane region" description="Helical" evidence="7">
    <location>
        <begin position="39"/>
        <end position="58"/>
    </location>
</feature>
<accession>D0LQ70</accession>
<feature type="domain" description="YetF-like N-terminal transmembrane" evidence="9">
    <location>
        <begin position="17"/>
        <end position="84"/>
    </location>
</feature>
<evidence type="ECO:0000313" key="10">
    <source>
        <dbReference type="EMBL" id="ACY18879.1"/>
    </source>
</evidence>
<feature type="transmembrane region" description="Helical" evidence="7">
    <location>
        <begin position="64"/>
        <end position="86"/>
    </location>
</feature>
<gene>
    <name evidence="10" type="ordered locus">Hoch_6410</name>
</gene>
<evidence type="ECO:0000256" key="6">
    <source>
        <dbReference type="ARBA" id="ARBA00023136"/>
    </source>
</evidence>
<dbReference type="InterPro" id="IPR048454">
    <property type="entry name" value="YetF_N"/>
</dbReference>
<evidence type="ECO:0000313" key="11">
    <source>
        <dbReference type="Proteomes" id="UP000001880"/>
    </source>
</evidence>
<evidence type="ECO:0000256" key="7">
    <source>
        <dbReference type="SAM" id="Phobius"/>
    </source>
</evidence>
<evidence type="ECO:0000256" key="2">
    <source>
        <dbReference type="ARBA" id="ARBA00006448"/>
    </source>
</evidence>
<dbReference type="EMBL" id="CP001804">
    <property type="protein sequence ID" value="ACY18879.1"/>
    <property type="molecule type" value="Genomic_DNA"/>
</dbReference>
<organism evidence="10 11">
    <name type="scientific">Haliangium ochraceum (strain DSM 14365 / JCM 11303 / SMP-2)</name>
    <dbReference type="NCBI Taxonomy" id="502025"/>
    <lineage>
        <taxon>Bacteria</taxon>
        <taxon>Pseudomonadati</taxon>
        <taxon>Myxococcota</taxon>
        <taxon>Polyangia</taxon>
        <taxon>Haliangiales</taxon>
        <taxon>Kofleriaceae</taxon>
        <taxon>Haliangium</taxon>
    </lineage>
</organism>
<name>D0LQ70_HALO1</name>
<evidence type="ECO:0000256" key="1">
    <source>
        <dbReference type="ARBA" id="ARBA00004651"/>
    </source>
</evidence>
<keyword evidence="11" id="KW-1185">Reference proteome</keyword>
<dbReference type="Proteomes" id="UP000001880">
    <property type="component" value="Chromosome"/>
</dbReference>
<dbReference type="eggNOG" id="COG2323">
    <property type="taxonomic scope" value="Bacteria"/>
</dbReference>
<dbReference type="HOGENOM" id="CLU_077149_3_3_7"/>
<dbReference type="PANTHER" id="PTHR34582">
    <property type="entry name" value="UPF0702 TRANSMEMBRANE PROTEIN YCAP"/>
    <property type="match status" value="1"/>
</dbReference>
<dbReference type="InterPro" id="IPR007353">
    <property type="entry name" value="DUF421"/>
</dbReference>
<feature type="transmembrane region" description="Helical" evidence="7">
    <location>
        <begin position="6"/>
        <end position="27"/>
    </location>
</feature>
<dbReference type="Pfam" id="PF20730">
    <property type="entry name" value="YetF_N"/>
    <property type="match status" value="1"/>
</dbReference>
<dbReference type="PANTHER" id="PTHR34582:SF6">
    <property type="entry name" value="UPF0702 TRANSMEMBRANE PROTEIN YCAP"/>
    <property type="match status" value="1"/>
</dbReference>
<proteinExistence type="inferred from homology"/>
<keyword evidence="4 7" id="KW-0812">Transmembrane</keyword>
<evidence type="ECO:0000259" key="8">
    <source>
        <dbReference type="Pfam" id="PF04239"/>
    </source>
</evidence>
<keyword evidence="3" id="KW-1003">Cell membrane</keyword>
<dbReference type="OrthoDB" id="9793799at2"/>
<keyword evidence="6 7" id="KW-0472">Membrane</keyword>
<evidence type="ECO:0000256" key="3">
    <source>
        <dbReference type="ARBA" id="ARBA00022475"/>
    </source>
</evidence>